<organism evidence="1 2">
    <name type="scientific">Favolaschia claudopus</name>
    <dbReference type="NCBI Taxonomy" id="2862362"/>
    <lineage>
        <taxon>Eukaryota</taxon>
        <taxon>Fungi</taxon>
        <taxon>Dikarya</taxon>
        <taxon>Basidiomycota</taxon>
        <taxon>Agaricomycotina</taxon>
        <taxon>Agaricomycetes</taxon>
        <taxon>Agaricomycetidae</taxon>
        <taxon>Agaricales</taxon>
        <taxon>Marasmiineae</taxon>
        <taxon>Mycenaceae</taxon>
        <taxon>Favolaschia</taxon>
    </lineage>
</organism>
<accession>A0AAW0B812</accession>
<reference evidence="1 2" key="1">
    <citation type="journal article" date="2024" name="J Genomics">
        <title>Draft genome sequencing and assembly of Favolaschia claudopus CIRM-BRFM 2984 isolated from oak limbs.</title>
        <authorList>
            <person name="Navarro D."/>
            <person name="Drula E."/>
            <person name="Chaduli D."/>
            <person name="Cazenave R."/>
            <person name="Ahrendt S."/>
            <person name="Wang J."/>
            <person name="Lipzen A."/>
            <person name="Daum C."/>
            <person name="Barry K."/>
            <person name="Grigoriev I.V."/>
            <person name="Favel A."/>
            <person name="Rosso M.N."/>
            <person name="Martin F."/>
        </authorList>
    </citation>
    <scope>NUCLEOTIDE SEQUENCE [LARGE SCALE GENOMIC DNA]</scope>
    <source>
        <strain evidence="1 2">CIRM-BRFM 2984</strain>
    </source>
</reference>
<gene>
    <name evidence="1" type="ORF">R3P38DRAFT_2780821</name>
</gene>
<keyword evidence="2" id="KW-1185">Reference proteome</keyword>
<evidence type="ECO:0000313" key="2">
    <source>
        <dbReference type="Proteomes" id="UP001362999"/>
    </source>
</evidence>
<dbReference type="Proteomes" id="UP001362999">
    <property type="component" value="Unassembled WGS sequence"/>
</dbReference>
<proteinExistence type="predicted"/>
<comment type="caution">
    <text evidence="1">The sequence shown here is derived from an EMBL/GenBank/DDBJ whole genome shotgun (WGS) entry which is preliminary data.</text>
</comment>
<name>A0AAW0B812_9AGAR</name>
<dbReference type="EMBL" id="JAWWNJ010000038">
    <property type="protein sequence ID" value="KAK7021614.1"/>
    <property type="molecule type" value="Genomic_DNA"/>
</dbReference>
<dbReference type="AlphaFoldDB" id="A0AAW0B812"/>
<sequence>MSAAVLPCSFSRLYPTQSLYGNQFIVVITDASRNGGIGADAARAGLDVRCKSRFLGRRANSGGVGKAGKRGIGWEREKAAGSLLDVYKSVCTGNGDSTISSMHGAPIPFSLLSSHLSSTSSPNTTATCNLSPNMGSPLILDRLDLFEPLRQLERKFLAIYWISSVGFKTTLLNFDLVLIFVFTPLRLLYKIDLFGLKMAAEGGVREIWDSSSHYCF</sequence>
<protein>
    <submittedName>
        <fullName evidence="1">Uncharacterized protein</fullName>
    </submittedName>
</protein>
<evidence type="ECO:0000313" key="1">
    <source>
        <dbReference type="EMBL" id="KAK7021614.1"/>
    </source>
</evidence>